<keyword evidence="10" id="KW-0675">Receptor</keyword>
<dbReference type="PANTHER" id="PTHR48063">
    <property type="entry name" value="LRR RECEPTOR-LIKE KINASE"/>
    <property type="match status" value="1"/>
</dbReference>
<evidence type="ECO:0000313" key="15">
    <source>
        <dbReference type="RefSeq" id="XP_060671956.1"/>
    </source>
</evidence>
<keyword evidence="4" id="KW-0433">Leucine-rich repeat</keyword>
<evidence type="ECO:0000256" key="11">
    <source>
        <dbReference type="ARBA" id="ARBA00023180"/>
    </source>
</evidence>
<dbReference type="Proteomes" id="UP001652623">
    <property type="component" value="Chromosome 3"/>
</dbReference>
<keyword evidence="7" id="KW-0677">Repeat</keyword>
<comment type="subcellular location">
    <subcellularLocation>
        <location evidence="1">Cell membrane</location>
        <topology evidence="1">Single-pass type I membrane protein</topology>
    </subcellularLocation>
</comment>
<dbReference type="SMART" id="SM00365">
    <property type="entry name" value="LRR_SD22"/>
    <property type="match status" value="7"/>
</dbReference>
<feature type="domain" description="Leucine-rich repeat-containing N-terminal plant-type" evidence="13">
    <location>
        <begin position="44"/>
        <end position="81"/>
    </location>
</feature>
<dbReference type="PROSITE" id="PS51450">
    <property type="entry name" value="LRR"/>
    <property type="match status" value="2"/>
</dbReference>
<dbReference type="InterPro" id="IPR046956">
    <property type="entry name" value="RLP23-like"/>
</dbReference>
<keyword evidence="6" id="KW-0732">Signal</keyword>
<organism evidence="14 15">
    <name type="scientific">Ziziphus jujuba</name>
    <name type="common">Chinese jujube</name>
    <name type="synonym">Ziziphus sativa</name>
    <dbReference type="NCBI Taxonomy" id="326968"/>
    <lineage>
        <taxon>Eukaryota</taxon>
        <taxon>Viridiplantae</taxon>
        <taxon>Streptophyta</taxon>
        <taxon>Embryophyta</taxon>
        <taxon>Tracheophyta</taxon>
        <taxon>Spermatophyta</taxon>
        <taxon>Magnoliopsida</taxon>
        <taxon>eudicotyledons</taxon>
        <taxon>Gunneridae</taxon>
        <taxon>Pentapetalae</taxon>
        <taxon>rosids</taxon>
        <taxon>fabids</taxon>
        <taxon>Rosales</taxon>
        <taxon>Rhamnaceae</taxon>
        <taxon>Paliureae</taxon>
        <taxon>Ziziphus</taxon>
    </lineage>
</organism>
<evidence type="ECO:0000256" key="9">
    <source>
        <dbReference type="ARBA" id="ARBA00023136"/>
    </source>
</evidence>
<dbReference type="RefSeq" id="XP_060671956.1">
    <property type="nucleotide sequence ID" value="XM_060815973.1"/>
</dbReference>
<evidence type="ECO:0000256" key="7">
    <source>
        <dbReference type="ARBA" id="ARBA00022737"/>
    </source>
</evidence>
<evidence type="ECO:0000256" key="10">
    <source>
        <dbReference type="ARBA" id="ARBA00023170"/>
    </source>
</evidence>
<dbReference type="InterPro" id="IPR001611">
    <property type="entry name" value="Leu-rich_rpt"/>
</dbReference>
<protein>
    <submittedName>
        <fullName evidence="15">Receptor-like protein EIX2</fullName>
    </submittedName>
</protein>
<dbReference type="GeneID" id="125423462"/>
<feature type="transmembrane region" description="Helical" evidence="12">
    <location>
        <begin position="948"/>
        <end position="971"/>
    </location>
</feature>
<evidence type="ECO:0000256" key="12">
    <source>
        <dbReference type="SAM" id="Phobius"/>
    </source>
</evidence>
<keyword evidence="9 12" id="KW-0472">Membrane</keyword>
<dbReference type="PANTHER" id="PTHR48063:SF101">
    <property type="entry name" value="LRR RECEPTOR-LIKE SERINE_THREONINE-PROTEIN KINASE FLS2"/>
    <property type="match status" value="1"/>
</dbReference>
<dbReference type="SUPFAM" id="SSF52058">
    <property type="entry name" value="L domain-like"/>
    <property type="match status" value="1"/>
</dbReference>
<proteinExistence type="inferred from homology"/>
<evidence type="ECO:0000313" key="14">
    <source>
        <dbReference type="Proteomes" id="UP001652623"/>
    </source>
</evidence>
<gene>
    <name evidence="15" type="primary">LOC125423462</name>
</gene>
<dbReference type="InterPro" id="IPR032675">
    <property type="entry name" value="LRR_dom_sf"/>
</dbReference>
<dbReference type="InterPro" id="IPR013210">
    <property type="entry name" value="LRR_N_plant-typ"/>
</dbReference>
<name>A0ABM4A5F4_ZIZJJ</name>
<dbReference type="PRINTS" id="PR00019">
    <property type="entry name" value="LEURICHRPT"/>
</dbReference>
<evidence type="ECO:0000256" key="3">
    <source>
        <dbReference type="ARBA" id="ARBA00022475"/>
    </source>
</evidence>
<dbReference type="Pfam" id="PF08263">
    <property type="entry name" value="LRRNT_2"/>
    <property type="match status" value="1"/>
</dbReference>
<sequence length="1007" mass="112747">MSQLAVLNMPRHPKRMGDLLLIMLAFTIFSTSVVTAEAARCIERERQALLSFKRGLLDKGNFLSSWTSSNEDCCSWRGISCHNQPSHVIMLNLRPDMDQYHPSKKIEGEIGSSLLELKYLKHLDLSLNNFTRIPNFIGSFTSLNYLNLSYNDFMVGTIPSQLGNLTNLHVLDFRNSIEMIDSLHWLPHLSSLRILKFENANFTKAVDWLKSIKLATSLSSLELTYCEFPKVDTSFLSHLNSSNSLRDLSVSGYGIHPTMIPWLLNVSSNLVNLILNNNDGIRGLVPNYFANMESLEHIDLSGNSLEGGLPKSLGNLCNLKVLLLNYNGYNGPVDDLLGNLSGCARNSLEILGLNGNQLRGSIPDMETFSSLRELYLAENQLEGPFPFSLSQIHKLVVLHLYQNLLTGSLPDLSKLSFLRELRVGNNKLNGSLPKSIGQLSNLVILDVSSNNFTGIVSKSLLQKLFKLQALDLSSNSFTLNFNSNGILPRALSILKLNSLKIGPRFPSWLRTQLNLSYLDISDAGISDVIPDWFYPMASKLVYLNLSFNHINGTLQNFPAPLSTIDLSSNLFQGTIPVSLSNAEFINLSHNKFTRFRSFFCNLTDKISFLDISYNILTGRFPDCRMDWSYLFILNLESNNLSGILPSSLSSLYRIQTLRLSNNSFSGMIPLLQNCTELGFLDLGNNKLSGNIPTWIGQSLKSLEVLRLKSNKLKGSMPSNLCNLSNLKILDLSLNHISGEIPPCIQNLTSMAYNERPYRDGEYTIGFDIPFSFEDENTFEISSADKALLMWKGIEYRYEKIPEQLKMIDLSCNALVGEIPGELTNLVALVQLNLSRNSLNGTIPKKIGQLHWLESLDLSHNQLSEEIPSSLTNISSLAYLDLSYNQLSGRIPTGTQLQSFNASYYEEKRGLCGPPLTSMCPADETSQPPSHSAGGKSDFEDGGLWFDVLWFYIGIGIGFNFAFWGVCGTLLINTSWRRTYFGFLSNLRDFLHVTISIKWSKLKRRIQG</sequence>
<dbReference type="SMART" id="SM00369">
    <property type="entry name" value="LRR_TYP"/>
    <property type="match status" value="8"/>
</dbReference>
<evidence type="ECO:0000256" key="5">
    <source>
        <dbReference type="ARBA" id="ARBA00022692"/>
    </source>
</evidence>
<accession>A0ABM4A5F4</accession>
<evidence type="ECO:0000256" key="6">
    <source>
        <dbReference type="ARBA" id="ARBA00022729"/>
    </source>
</evidence>
<keyword evidence="5 12" id="KW-0812">Transmembrane</keyword>
<dbReference type="Gene3D" id="3.80.10.10">
    <property type="entry name" value="Ribonuclease Inhibitor"/>
    <property type="match status" value="3"/>
</dbReference>
<keyword evidence="8 12" id="KW-1133">Transmembrane helix</keyword>
<dbReference type="SUPFAM" id="SSF52047">
    <property type="entry name" value="RNI-like"/>
    <property type="match status" value="1"/>
</dbReference>
<keyword evidence="14" id="KW-1185">Reference proteome</keyword>
<dbReference type="Pfam" id="PF13855">
    <property type="entry name" value="LRR_8"/>
    <property type="match status" value="1"/>
</dbReference>
<reference evidence="15" key="1">
    <citation type="submission" date="2025-08" db="UniProtKB">
        <authorList>
            <consortium name="RefSeq"/>
        </authorList>
    </citation>
    <scope>IDENTIFICATION</scope>
    <source>
        <tissue evidence="15">Seedling</tissue>
    </source>
</reference>
<dbReference type="InterPro" id="IPR003591">
    <property type="entry name" value="Leu-rich_rpt_typical-subtyp"/>
</dbReference>
<dbReference type="Pfam" id="PF00560">
    <property type="entry name" value="LRR_1"/>
    <property type="match status" value="11"/>
</dbReference>
<evidence type="ECO:0000259" key="13">
    <source>
        <dbReference type="Pfam" id="PF08263"/>
    </source>
</evidence>
<keyword evidence="3" id="KW-1003">Cell membrane</keyword>
<evidence type="ECO:0000256" key="4">
    <source>
        <dbReference type="ARBA" id="ARBA00022614"/>
    </source>
</evidence>
<comment type="similarity">
    <text evidence="2">Belongs to the RLP family.</text>
</comment>
<evidence type="ECO:0000256" key="1">
    <source>
        <dbReference type="ARBA" id="ARBA00004251"/>
    </source>
</evidence>
<keyword evidence="11" id="KW-0325">Glycoprotein</keyword>
<evidence type="ECO:0000256" key="8">
    <source>
        <dbReference type="ARBA" id="ARBA00022989"/>
    </source>
</evidence>
<evidence type="ECO:0000256" key="2">
    <source>
        <dbReference type="ARBA" id="ARBA00009592"/>
    </source>
</evidence>